<feature type="domain" description="LytR/CpsA/Psr regulator C-terminal" evidence="3">
    <location>
        <begin position="93"/>
        <end position="176"/>
    </location>
</feature>
<organism evidence="4 5">
    <name type="scientific">Candidatus Woesebacteria bacterium GW2011_GWB1_41_10</name>
    <dbReference type="NCBI Taxonomy" id="1618577"/>
    <lineage>
        <taxon>Bacteria</taxon>
        <taxon>Candidatus Woeseibacteriota</taxon>
    </lineage>
</organism>
<name>A0A0G0UGX6_9BACT</name>
<dbReference type="InterPro" id="IPR027381">
    <property type="entry name" value="LytR/CpsA/Psr_C"/>
</dbReference>
<dbReference type="Proteomes" id="UP000033858">
    <property type="component" value="Unassembled WGS sequence"/>
</dbReference>
<dbReference type="AlphaFoldDB" id="A0A0G0UGX6"/>
<feature type="region of interest" description="Disordered" evidence="1">
    <location>
        <begin position="183"/>
        <end position="222"/>
    </location>
</feature>
<feature type="region of interest" description="Disordered" evidence="1">
    <location>
        <begin position="61"/>
        <end position="90"/>
    </location>
</feature>
<comment type="caution">
    <text evidence="4">The sequence shown here is derived from an EMBL/GenBank/DDBJ whole genome shotgun (WGS) entry which is preliminary data.</text>
</comment>
<feature type="compositionally biased region" description="Polar residues" evidence="1">
    <location>
        <begin position="61"/>
        <end position="85"/>
    </location>
</feature>
<sequence>MEENQAESPQVEQQESTNSGVSFPTVGQPQKAGKGKALLALGILALVGILGYLIFRSASSKEVQPSPTPTSSFAPVETPSPTSTAKPADKNKVKIEIQNGTGITGEAVYLQTQLKALGYSTISVGNASSQNNATTTVTFSKNLSSDIVDELTKKLKDLYKEVETKTSASTSIDVVIVTGLRKGATAKPSASATPKASATPTATSTSTAIASPTPTPTTTTTP</sequence>
<protein>
    <recommendedName>
        <fullName evidence="3">LytR/CpsA/Psr regulator C-terminal domain-containing protein</fullName>
    </recommendedName>
</protein>
<feature type="compositionally biased region" description="Polar residues" evidence="1">
    <location>
        <begin position="1"/>
        <end position="28"/>
    </location>
</feature>
<evidence type="ECO:0000256" key="1">
    <source>
        <dbReference type="SAM" id="MobiDB-lite"/>
    </source>
</evidence>
<accession>A0A0G0UGX6</accession>
<keyword evidence="2" id="KW-0812">Transmembrane</keyword>
<keyword evidence="2" id="KW-0472">Membrane</keyword>
<evidence type="ECO:0000313" key="4">
    <source>
        <dbReference type="EMBL" id="KKR86751.1"/>
    </source>
</evidence>
<dbReference type="PATRIC" id="fig|1618577.3.peg.203"/>
<evidence type="ECO:0000259" key="3">
    <source>
        <dbReference type="Pfam" id="PF13399"/>
    </source>
</evidence>
<dbReference type="Pfam" id="PF13399">
    <property type="entry name" value="LytR_C"/>
    <property type="match status" value="1"/>
</dbReference>
<proteinExistence type="predicted"/>
<evidence type="ECO:0000256" key="2">
    <source>
        <dbReference type="SAM" id="Phobius"/>
    </source>
</evidence>
<dbReference type="EMBL" id="LCAE01000011">
    <property type="protein sequence ID" value="KKR86751.1"/>
    <property type="molecule type" value="Genomic_DNA"/>
</dbReference>
<gene>
    <name evidence="4" type="ORF">UU32_C0011G0006</name>
</gene>
<reference evidence="4 5" key="1">
    <citation type="journal article" date="2015" name="Nature">
        <title>rRNA introns, odd ribosomes, and small enigmatic genomes across a large radiation of phyla.</title>
        <authorList>
            <person name="Brown C.T."/>
            <person name="Hug L.A."/>
            <person name="Thomas B.C."/>
            <person name="Sharon I."/>
            <person name="Castelle C.J."/>
            <person name="Singh A."/>
            <person name="Wilkins M.J."/>
            <person name="Williams K.H."/>
            <person name="Banfield J.F."/>
        </authorList>
    </citation>
    <scope>NUCLEOTIDE SEQUENCE [LARGE SCALE GENOMIC DNA]</scope>
</reference>
<evidence type="ECO:0000313" key="5">
    <source>
        <dbReference type="Proteomes" id="UP000033858"/>
    </source>
</evidence>
<feature type="region of interest" description="Disordered" evidence="1">
    <location>
        <begin position="1"/>
        <end position="31"/>
    </location>
</feature>
<keyword evidence="2" id="KW-1133">Transmembrane helix</keyword>
<feature type="compositionally biased region" description="Low complexity" evidence="1">
    <location>
        <begin position="185"/>
        <end position="222"/>
    </location>
</feature>
<dbReference type="Gene3D" id="3.30.70.2390">
    <property type="match status" value="1"/>
</dbReference>
<feature type="transmembrane region" description="Helical" evidence="2">
    <location>
        <begin position="37"/>
        <end position="55"/>
    </location>
</feature>